<dbReference type="OMA" id="KISEQMY"/>
<dbReference type="EMBL" id="LN835302">
    <property type="protein sequence ID" value="CRG99248.1"/>
    <property type="molecule type" value="Genomic_DNA"/>
</dbReference>
<keyword evidence="4" id="KW-0472">Membrane</keyword>
<protein>
    <submittedName>
        <fullName evidence="7">AP-4 complex subunit epsilon, putative</fullName>
    </submittedName>
</protein>
<dbReference type="GO" id="GO:0006886">
    <property type="term" value="P:intracellular protein transport"/>
    <property type="evidence" value="ECO:0007669"/>
    <property type="project" value="InterPro"/>
</dbReference>
<dbReference type="AlphaFoldDB" id="A0A1J1H3B9"/>
<evidence type="ECO:0000259" key="6">
    <source>
        <dbReference type="Pfam" id="PF01602"/>
    </source>
</evidence>
<dbReference type="GO" id="GO:0016192">
    <property type="term" value="P:vesicle-mediated transport"/>
    <property type="evidence" value="ECO:0007669"/>
    <property type="project" value="InterPro"/>
</dbReference>
<accession>A0A1J1H3B9</accession>
<keyword evidence="2" id="KW-0813">Transport</keyword>
<comment type="subcellular location">
    <subcellularLocation>
        <location evidence="1">Endomembrane system</location>
    </subcellularLocation>
</comment>
<dbReference type="PANTHER" id="PTHR22780">
    <property type="entry name" value="ADAPTIN, ALPHA/GAMMA/EPSILON"/>
    <property type="match status" value="1"/>
</dbReference>
<dbReference type="GeneID" id="39735349"/>
<dbReference type="PIRSF" id="PIRSF037097">
    <property type="entry name" value="AP4_complex_epsilon"/>
    <property type="match status" value="1"/>
</dbReference>
<dbReference type="OrthoDB" id="29308at2759"/>
<dbReference type="GO" id="GO:0030124">
    <property type="term" value="C:AP-4 adaptor complex"/>
    <property type="evidence" value="ECO:0007669"/>
    <property type="project" value="InterPro"/>
</dbReference>
<reference evidence="7 8" key="1">
    <citation type="submission" date="2015-04" db="EMBL/GenBank/DDBJ databases">
        <authorList>
            <consortium name="Pathogen Informatics"/>
        </authorList>
    </citation>
    <scope>NUCLEOTIDE SEQUENCE [LARGE SCALE GENOMIC DNA]</scope>
    <source>
        <strain evidence="7 8">SGS1</strain>
    </source>
</reference>
<evidence type="ECO:0000313" key="8">
    <source>
        <dbReference type="Proteomes" id="UP000220158"/>
    </source>
</evidence>
<dbReference type="InterPro" id="IPR011989">
    <property type="entry name" value="ARM-like"/>
</dbReference>
<evidence type="ECO:0000256" key="2">
    <source>
        <dbReference type="ARBA" id="ARBA00022448"/>
    </source>
</evidence>
<dbReference type="InterPro" id="IPR002553">
    <property type="entry name" value="Clathrin/coatomer_adapt-like_N"/>
</dbReference>
<evidence type="ECO:0000256" key="3">
    <source>
        <dbReference type="ARBA" id="ARBA00022927"/>
    </source>
</evidence>
<gene>
    <name evidence="7" type="ORF">PRELSG_0701300</name>
</gene>
<evidence type="ECO:0000256" key="4">
    <source>
        <dbReference type="ARBA" id="ARBA00023136"/>
    </source>
</evidence>
<organism evidence="7 8">
    <name type="scientific">Plasmodium relictum</name>
    <dbReference type="NCBI Taxonomy" id="85471"/>
    <lineage>
        <taxon>Eukaryota</taxon>
        <taxon>Sar</taxon>
        <taxon>Alveolata</taxon>
        <taxon>Apicomplexa</taxon>
        <taxon>Aconoidasida</taxon>
        <taxon>Haemosporida</taxon>
        <taxon>Plasmodiidae</taxon>
        <taxon>Plasmodium</taxon>
        <taxon>Plasmodium (Haemamoeba)</taxon>
    </lineage>
</organism>
<dbReference type="Gene3D" id="1.25.10.10">
    <property type="entry name" value="Leucine-rich Repeat Variant"/>
    <property type="match status" value="2"/>
</dbReference>
<evidence type="ECO:0000313" key="7">
    <source>
        <dbReference type="EMBL" id="CRG99248.1"/>
    </source>
</evidence>
<keyword evidence="3" id="KW-0653">Protein transport</keyword>
<feature type="domain" description="Clathrin/coatomer adaptor adaptin-like N-terminal" evidence="6">
    <location>
        <begin position="44"/>
        <end position="452"/>
    </location>
</feature>
<dbReference type="InterPro" id="IPR017109">
    <property type="entry name" value="AP4_complex_esu"/>
</dbReference>
<dbReference type="SUPFAM" id="SSF48371">
    <property type="entry name" value="ARM repeat"/>
    <property type="match status" value="1"/>
</dbReference>
<proteinExistence type="predicted"/>
<dbReference type="InterPro" id="IPR016024">
    <property type="entry name" value="ARM-type_fold"/>
</dbReference>
<dbReference type="GO" id="GO:0012505">
    <property type="term" value="C:endomembrane system"/>
    <property type="evidence" value="ECO:0007669"/>
    <property type="project" value="UniProtKB-SubCell"/>
</dbReference>
<evidence type="ECO:0000256" key="1">
    <source>
        <dbReference type="ARBA" id="ARBA00004308"/>
    </source>
</evidence>
<keyword evidence="8" id="KW-1185">Reference proteome</keyword>
<name>A0A1J1H3B9_PLARL</name>
<sequence length="1215" mass="141771">MLGLTGSYLSKEFFDLAKSIGETRSKQEEDRIICNEIILLKSRFSEPNSSVKQIKEYLIRAIYIEMLGHDASFAYIHAVKLAHEKNILCKRTGYLACNLFLNKDHELMLLLINTIQKDLKSDNHLEIWAALNCVCKLLNNEMIPAIFPIITNLLNHKNELIRKKVCMLLHKMYLIDPSLIKEIDNYLKKLLCDVDPSVMGASLNLIHCIAKSDMTYCIKLVPYLVSILKQITENKLPRDYDYHRIPAPWIQIKILSIFRILGFSNKKLSEQMYEVLQKTMHRADFGINVGYAIIYECVKTITTIYPSHHLLELASLSISRFISSDNHNLKYVGVTGLALIVKINPMYASEHQLAVVDCLEDKDETLKMKTLDLLYQMTNPLNVQVIVDKLLFYMNNSLDIHFKHDLACKIIQLIERYTPDDVWFLNKINSVFLSVGELLDENYSYSLIKLLKDSSICLDSDSGDEIIRNEINNENNNSNNVNIENLNIEDIENKDILNTEKGLYDMNNNNSNGELNNINYDINDINSIKRDNINDIKDDVINNEDNEINNERNYIKSENNKNIENNNNSYEYEKSNNDLHKKELKEKKKINDDIDNLRKYAVNTYIRLLENNENIPFILMQIICWILGEYSYLCDLENYTAEDIIDLLCECLEKNFNNTDRVKSCIITAIFKLCCCNNITDHVVANKLIEKYKNSQQTDMQQRCYEFDLILNNPTLMKNLFSVKSKQNIVIDENLSFLNPFIEKHLKNGGKTYITKDLRKNESQFETSKNTIPELNFTPYEVPINDNFHLDNLNTCNNSAYEKGYHYDSSVNISANDNFSNIKEKEKPFKLNVVGPKKWKKKTERDEEKKKNENNYNEYNGIIDSKIKLEKIEIEKKIRKSTNIEDDEENYYNNYNEEDYGEEKEEEGEDGDNYSKEEIEIENEKKMDSIEDYSDKNYERFDENIINHLKEYEYHNDNHNNNIYNKRRNPFRLKKKNANNVVQNHELTEKEKMAAALFNGLISNNSSESNLRNNYVSNFSDKKGVAVLSNRNYFNGKYNNQGIVKKTYFTEKYLEKIQSKDDTVHQNEKVKNSSGLMNNNLISSSKPSEIKRKTMSFDMLDLNESSENIDQIQGSKANIEEDKKQWNYINIQKKAIFLNTVKLNIFQAIKAVEDNLKAKIVEVSEKEAFVSCFYHKHKVLIKIKIDNNKLIFLVKSVENNVIDNVLDNLRNLFHA</sequence>
<dbReference type="VEuPathDB" id="PlasmoDB:PRELSG_0701300"/>
<feature type="compositionally biased region" description="Acidic residues" evidence="5">
    <location>
        <begin position="889"/>
        <end position="912"/>
    </location>
</feature>
<evidence type="ECO:0000256" key="5">
    <source>
        <dbReference type="SAM" id="MobiDB-lite"/>
    </source>
</evidence>
<dbReference type="KEGG" id="prel:PRELSG_0701300"/>
<dbReference type="InterPro" id="IPR050840">
    <property type="entry name" value="Adaptor_Complx_Large_Subunit"/>
</dbReference>
<dbReference type="Proteomes" id="UP000220158">
    <property type="component" value="Chromosome 7"/>
</dbReference>
<dbReference type="Pfam" id="PF01602">
    <property type="entry name" value="Adaptin_N"/>
    <property type="match status" value="1"/>
</dbReference>
<dbReference type="RefSeq" id="XP_028532255.1">
    <property type="nucleotide sequence ID" value="XM_028675692.1"/>
</dbReference>
<feature type="region of interest" description="Disordered" evidence="5">
    <location>
        <begin position="889"/>
        <end position="915"/>
    </location>
</feature>